<dbReference type="PROSITE" id="PS50088">
    <property type="entry name" value="ANK_REPEAT"/>
    <property type="match status" value="1"/>
</dbReference>
<keyword evidence="2 3" id="KW-0040">ANK repeat</keyword>
<evidence type="ECO:0000313" key="6">
    <source>
        <dbReference type="Proteomes" id="UP001448207"/>
    </source>
</evidence>
<evidence type="ECO:0000256" key="1">
    <source>
        <dbReference type="ARBA" id="ARBA00022737"/>
    </source>
</evidence>
<dbReference type="InterPro" id="IPR002110">
    <property type="entry name" value="Ankyrin_rpt"/>
</dbReference>
<feature type="region of interest" description="Disordered" evidence="4">
    <location>
        <begin position="183"/>
        <end position="206"/>
    </location>
</feature>
<name>A0ABR3B027_PHYBL</name>
<dbReference type="PROSITE" id="PS50297">
    <property type="entry name" value="ANK_REP_REGION"/>
    <property type="match status" value="1"/>
</dbReference>
<gene>
    <name evidence="5" type="ORF">J3Q64DRAFT_1677479</name>
</gene>
<dbReference type="SUPFAM" id="SSF48403">
    <property type="entry name" value="Ankyrin repeat"/>
    <property type="match status" value="1"/>
</dbReference>
<dbReference type="Pfam" id="PF12796">
    <property type="entry name" value="Ank_2"/>
    <property type="match status" value="2"/>
</dbReference>
<evidence type="ECO:0000313" key="5">
    <source>
        <dbReference type="EMBL" id="KAL0086497.1"/>
    </source>
</evidence>
<dbReference type="InterPro" id="IPR036770">
    <property type="entry name" value="Ankyrin_rpt-contain_sf"/>
</dbReference>
<sequence>MSSVPEDRISPLVLAASIGYLNGVRLLVERGKADIMQSVGPNQETALHAAIRCDSLDIIIYLLKVSRYALLEKPDEAGSTPLHYACMSGKTRLVTLLIRDCRVDPSPQDIKGETPLHYAVRHQRPKVIARLVGELGVYPNPYILKQVPTPLDLARSGGLKSISSYLKQNGAKTTKEMEKAISGNIISSGSSSSSSSSERSKPNSIKQKILSNKPSLVLKNKFGGLLSGLLS</sequence>
<feature type="compositionally biased region" description="Low complexity" evidence="4">
    <location>
        <begin position="183"/>
        <end position="197"/>
    </location>
</feature>
<organism evidence="5 6">
    <name type="scientific">Phycomyces blakesleeanus</name>
    <dbReference type="NCBI Taxonomy" id="4837"/>
    <lineage>
        <taxon>Eukaryota</taxon>
        <taxon>Fungi</taxon>
        <taxon>Fungi incertae sedis</taxon>
        <taxon>Mucoromycota</taxon>
        <taxon>Mucoromycotina</taxon>
        <taxon>Mucoromycetes</taxon>
        <taxon>Mucorales</taxon>
        <taxon>Phycomycetaceae</taxon>
        <taxon>Phycomyces</taxon>
    </lineage>
</organism>
<evidence type="ECO:0000256" key="4">
    <source>
        <dbReference type="SAM" id="MobiDB-lite"/>
    </source>
</evidence>
<evidence type="ECO:0000256" key="2">
    <source>
        <dbReference type="ARBA" id="ARBA00023043"/>
    </source>
</evidence>
<dbReference type="PANTHER" id="PTHR24198:SF165">
    <property type="entry name" value="ANKYRIN REPEAT-CONTAINING PROTEIN-RELATED"/>
    <property type="match status" value="1"/>
</dbReference>
<feature type="repeat" description="ANK" evidence="3">
    <location>
        <begin position="77"/>
        <end position="99"/>
    </location>
</feature>
<protein>
    <submittedName>
        <fullName evidence="5">Ankyrin repeat-containing domain protein</fullName>
    </submittedName>
</protein>
<dbReference type="PANTHER" id="PTHR24198">
    <property type="entry name" value="ANKYRIN REPEAT AND PROTEIN KINASE DOMAIN-CONTAINING PROTEIN"/>
    <property type="match status" value="1"/>
</dbReference>
<dbReference type="EMBL" id="JBCLYO010000008">
    <property type="protein sequence ID" value="KAL0086497.1"/>
    <property type="molecule type" value="Genomic_DNA"/>
</dbReference>
<proteinExistence type="predicted"/>
<keyword evidence="6" id="KW-1185">Reference proteome</keyword>
<accession>A0ABR3B027</accession>
<evidence type="ECO:0000256" key="3">
    <source>
        <dbReference type="PROSITE-ProRule" id="PRU00023"/>
    </source>
</evidence>
<keyword evidence="1" id="KW-0677">Repeat</keyword>
<dbReference type="Proteomes" id="UP001448207">
    <property type="component" value="Unassembled WGS sequence"/>
</dbReference>
<dbReference type="SMART" id="SM00248">
    <property type="entry name" value="ANK"/>
    <property type="match status" value="4"/>
</dbReference>
<dbReference type="Gene3D" id="1.25.40.20">
    <property type="entry name" value="Ankyrin repeat-containing domain"/>
    <property type="match status" value="2"/>
</dbReference>
<comment type="caution">
    <text evidence="5">The sequence shown here is derived from an EMBL/GenBank/DDBJ whole genome shotgun (WGS) entry which is preliminary data.</text>
</comment>
<reference evidence="5 6" key="1">
    <citation type="submission" date="2024-04" db="EMBL/GenBank/DDBJ databases">
        <title>Symmetric and asymmetric DNA N6-adenine methylation regulates different biological responses in Mucorales.</title>
        <authorList>
            <consortium name="Lawrence Berkeley National Laboratory"/>
            <person name="Lax C."/>
            <person name="Mondo S.J."/>
            <person name="Osorio-Concepcion M."/>
            <person name="Muszewska A."/>
            <person name="Corrochano-Luque M."/>
            <person name="Gutierrez G."/>
            <person name="Riley R."/>
            <person name="Lipzen A."/>
            <person name="Guo J."/>
            <person name="Hundley H."/>
            <person name="Amirebrahimi M."/>
            <person name="Ng V."/>
            <person name="Lorenzo-Gutierrez D."/>
            <person name="Binder U."/>
            <person name="Yang J."/>
            <person name="Song Y."/>
            <person name="Canovas D."/>
            <person name="Navarro E."/>
            <person name="Freitag M."/>
            <person name="Gabaldon T."/>
            <person name="Grigoriev I.V."/>
            <person name="Corrochano L.M."/>
            <person name="Nicolas F.E."/>
            <person name="Garre V."/>
        </authorList>
    </citation>
    <scope>NUCLEOTIDE SEQUENCE [LARGE SCALE GENOMIC DNA]</scope>
    <source>
        <strain evidence="5 6">L51</strain>
    </source>
</reference>